<evidence type="ECO:0000256" key="1">
    <source>
        <dbReference type="SAM" id="Phobius"/>
    </source>
</evidence>
<keyword evidence="1" id="KW-0812">Transmembrane</keyword>
<dbReference type="AlphaFoldDB" id="A0A973WUV9"/>
<dbReference type="InterPro" id="IPR018537">
    <property type="entry name" value="Peptidoglycan-bd_3"/>
</dbReference>
<dbReference type="CDD" id="cd13926">
    <property type="entry name" value="N-acetylmuramidase_GH108"/>
    <property type="match status" value="1"/>
</dbReference>
<comment type="caution">
    <text evidence="4">The sequence shown here is derived from an EMBL/GenBank/DDBJ whole genome shotgun (WGS) entry which is preliminary data.</text>
</comment>
<dbReference type="InterPro" id="IPR023346">
    <property type="entry name" value="Lysozyme-like_dom_sf"/>
</dbReference>
<evidence type="ECO:0000313" key="4">
    <source>
        <dbReference type="EMBL" id="NVL08643.1"/>
    </source>
</evidence>
<accession>A0A973WUV9</accession>
<dbReference type="Pfam" id="PF05838">
    <property type="entry name" value="Glyco_hydro_108"/>
    <property type="match status" value="1"/>
</dbReference>
<sequence length="294" mass="31596">MKRDFQKSMPLILRYEGGYSNHPRDPGGVTLEGIIQRVYDGYRDRKGLKRRPLTAAMRGTAEWKTERDDIYRTQYWNAIRADELPPGVDLFLFDSAVNSGPFQAAKWLQRALRMNDVDGHIGEATLAAVLNHPDHDALIADMAARRLGMLQHLSTWDAFGKGWTARVANAKSIAQAWATGSVGPQPAKVHEDGGQAKAYASDVAQPAMDAGTAVKAGIGGGVVTGAIDSAKDALAPVAGSSDWVTQIFTILTVIGVAISIGTILYSLWANHKTSKARHAIDGDVLANVPEGKPA</sequence>
<protein>
    <submittedName>
        <fullName evidence="4">Glycoside hydrolase family 108 protein</fullName>
    </submittedName>
</protein>
<dbReference type="GO" id="GO:0016787">
    <property type="term" value="F:hydrolase activity"/>
    <property type="evidence" value="ECO:0007669"/>
    <property type="project" value="UniProtKB-KW"/>
</dbReference>
<feature type="transmembrane region" description="Helical" evidence="1">
    <location>
        <begin position="243"/>
        <end position="268"/>
    </location>
</feature>
<keyword evidence="1" id="KW-0472">Membrane</keyword>
<proteinExistence type="predicted"/>
<organism evidence="4">
    <name type="scientific">Bradyrhizobium quebecense</name>
    <dbReference type="NCBI Taxonomy" id="2748629"/>
    <lineage>
        <taxon>Bacteria</taxon>
        <taxon>Pseudomonadati</taxon>
        <taxon>Pseudomonadota</taxon>
        <taxon>Alphaproteobacteria</taxon>
        <taxon>Hyphomicrobiales</taxon>
        <taxon>Nitrobacteraceae</taxon>
        <taxon>Bradyrhizobium</taxon>
    </lineage>
</organism>
<name>A0A973WUV9_9BRAD</name>
<dbReference type="SUPFAM" id="SSF53955">
    <property type="entry name" value="Lysozyme-like"/>
    <property type="match status" value="1"/>
</dbReference>
<dbReference type="Pfam" id="PF09374">
    <property type="entry name" value="PG_binding_3"/>
    <property type="match status" value="1"/>
</dbReference>
<dbReference type="EMBL" id="JABWSX010000001">
    <property type="protein sequence ID" value="NVL08643.1"/>
    <property type="molecule type" value="Genomic_DNA"/>
</dbReference>
<feature type="domain" description="Peptidoglycan binding" evidence="3">
    <location>
        <begin position="104"/>
        <end position="166"/>
    </location>
</feature>
<keyword evidence="4" id="KW-0378">Hydrolase</keyword>
<dbReference type="Gene3D" id="1.20.141.10">
    <property type="entry name" value="Chitosanase, subunit A, domain 1"/>
    <property type="match status" value="1"/>
</dbReference>
<dbReference type="InterPro" id="IPR008565">
    <property type="entry name" value="TtsA-like_GH18_dom"/>
</dbReference>
<feature type="domain" description="TtsA-like Glycoside hydrolase family 108" evidence="2">
    <location>
        <begin position="11"/>
        <end position="100"/>
    </location>
</feature>
<keyword evidence="1" id="KW-1133">Transmembrane helix</keyword>
<reference evidence="4" key="1">
    <citation type="submission" date="2020-06" db="EMBL/GenBank/DDBJ databases">
        <title>Whole Genome Sequence of Bradyrhizobium sp. Strain 66S1MB.</title>
        <authorList>
            <person name="Bromfield E."/>
            <person name="Cloutier S."/>
        </authorList>
    </citation>
    <scope>NUCLEOTIDE SEQUENCE</scope>
    <source>
        <strain evidence="4">66S1MB</strain>
    </source>
</reference>
<gene>
    <name evidence="4" type="ORF">HU230_23360</name>
</gene>
<dbReference type="RefSeq" id="WP_176532126.1">
    <property type="nucleotide sequence ID" value="NZ_CP088022.1"/>
</dbReference>
<evidence type="ECO:0000259" key="3">
    <source>
        <dbReference type="Pfam" id="PF09374"/>
    </source>
</evidence>
<evidence type="ECO:0000259" key="2">
    <source>
        <dbReference type="Pfam" id="PF05838"/>
    </source>
</evidence>